<name>A0ABT7J2G3_9ACTN</name>
<dbReference type="InterPro" id="IPR036188">
    <property type="entry name" value="FAD/NAD-bd_sf"/>
</dbReference>
<dbReference type="PANTHER" id="PTHR43429:SF3">
    <property type="entry name" value="NITRITE REDUCTASE [NAD(P)H]"/>
    <property type="match status" value="1"/>
</dbReference>
<keyword evidence="3" id="KW-0274">FAD</keyword>
<feature type="compositionally biased region" description="Low complexity" evidence="4">
    <location>
        <begin position="121"/>
        <end position="130"/>
    </location>
</feature>
<dbReference type="InterPro" id="IPR023753">
    <property type="entry name" value="FAD/NAD-binding_dom"/>
</dbReference>
<dbReference type="SUPFAM" id="SSF51905">
    <property type="entry name" value="FAD/NAD(P)-binding domain"/>
    <property type="match status" value="1"/>
</dbReference>
<keyword evidence="2" id="KW-0285">Flavoprotein</keyword>
<dbReference type="Gene3D" id="3.50.50.60">
    <property type="entry name" value="FAD/NAD(P)-binding domain"/>
    <property type="match status" value="2"/>
</dbReference>
<dbReference type="Gene3D" id="3.30.390.30">
    <property type="match status" value="1"/>
</dbReference>
<sequence length="434" mass="45192">MTSNTRVVVIGAGLAGVRLARRLGELGTPALLIGEEEHRPYNRVLLAEVLAGRYAPEVIALPTPDGLLRTQVTGIDREARTVACADGSEIAYDTLVLATGSNPVLPPLRGLFMETYRAAQPGATGPARSGRGSGGRPPGGHSTPDHELPEGVHAFRTMDDCLGLSKAVRPGVRAVVIGGGLLGVSAARALAVRGAQVVLAQQSERLMERQLDPGASKLVLRHLKDLGVEVHTECRVRDVRCVGGAVRSVEMADGYALDADLVVLACGVHPRVGLAKNAGLAVHKGVLVDDELRTSDPHIRAVGDCAQHDGTLYGLATPALEQADALAELLAGDGTARYTGTRALTRLTLNGNSVFDLAAFGETEALPGDDVVQLTDATRGTYRKVVVRDDRVIGGVLVGELGTVGALARAWEGAEPLPADGTPLLHLLTNDGGS</sequence>
<evidence type="ECO:0000259" key="5">
    <source>
        <dbReference type="Pfam" id="PF07992"/>
    </source>
</evidence>
<dbReference type="InterPro" id="IPR016156">
    <property type="entry name" value="FAD/NAD-linked_Rdtase_dimer_sf"/>
</dbReference>
<keyword evidence="8" id="KW-1185">Reference proteome</keyword>
<comment type="cofactor">
    <cofactor evidence="1">
        <name>FAD</name>
        <dbReference type="ChEBI" id="CHEBI:57692"/>
    </cofactor>
</comment>
<dbReference type="PRINTS" id="PR00368">
    <property type="entry name" value="FADPNR"/>
</dbReference>
<comment type="caution">
    <text evidence="7">The sequence shown here is derived from an EMBL/GenBank/DDBJ whole genome shotgun (WGS) entry which is preliminary data.</text>
</comment>
<dbReference type="RefSeq" id="WP_093718199.1">
    <property type="nucleotide sequence ID" value="NZ_JASJUS010000013.1"/>
</dbReference>
<dbReference type="InterPro" id="IPR050260">
    <property type="entry name" value="FAD-bd_OxRdtase"/>
</dbReference>
<dbReference type="InterPro" id="IPR041575">
    <property type="entry name" value="Rubredoxin_C"/>
</dbReference>
<feature type="region of interest" description="Disordered" evidence="4">
    <location>
        <begin position="121"/>
        <end position="149"/>
    </location>
</feature>
<dbReference type="Pfam" id="PF18267">
    <property type="entry name" value="Rubredoxin_C"/>
    <property type="match status" value="1"/>
</dbReference>
<dbReference type="Pfam" id="PF07992">
    <property type="entry name" value="Pyr_redox_2"/>
    <property type="match status" value="1"/>
</dbReference>
<dbReference type="PRINTS" id="PR00411">
    <property type="entry name" value="PNDRDTASEI"/>
</dbReference>
<evidence type="ECO:0000256" key="2">
    <source>
        <dbReference type="ARBA" id="ARBA00022630"/>
    </source>
</evidence>
<reference evidence="7 8" key="1">
    <citation type="submission" date="2023-05" db="EMBL/GenBank/DDBJ databases">
        <title>Streptomyces fuscus sp. nov., a brown-black pigment producing actinomyces isolated from dry sand of Sea duck farm.</title>
        <authorList>
            <person name="Xie J."/>
            <person name="Shen N."/>
        </authorList>
    </citation>
    <scope>NUCLEOTIDE SEQUENCE [LARGE SCALE GENOMIC DNA]</scope>
    <source>
        <strain evidence="7 8">GXMU-J15</strain>
    </source>
</reference>
<accession>A0ABT7J2G3</accession>
<evidence type="ECO:0000256" key="1">
    <source>
        <dbReference type="ARBA" id="ARBA00001974"/>
    </source>
</evidence>
<gene>
    <name evidence="7" type="ORF">QNN03_15945</name>
</gene>
<evidence type="ECO:0000256" key="3">
    <source>
        <dbReference type="ARBA" id="ARBA00022827"/>
    </source>
</evidence>
<dbReference type="EMBL" id="JASJUS010000013">
    <property type="protein sequence ID" value="MDL2077927.1"/>
    <property type="molecule type" value="Genomic_DNA"/>
</dbReference>
<evidence type="ECO:0000256" key="4">
    <source>
        <dbReference type="SAM" id="MobiDB-lite"/>
    </source>
</evidence>
<proteinExistence type="predicted"/>
<evidence type="ECO:0000313" key="7">
    <source>
        <dbReference type="EMBL" id="MDL2077927.1"/>
    </source>
</evidence>
<dbReference type="Proteomes" id="UP001241926">
    <property type="component" value="Unassembled WGS sequence"/>
</dbReference>
<dbReference type="PANTHER" id="PTHR43429">
    <property type="entry name" value="PYRIDINE NUCLEOTIDE-DISULFIDE OXIDOREDUCTASE DOMAIN-CONTAINING"/>
    <property type="match status" value="1"/>
</dbReference>
<feature type="domain" description="NADH-rubredoxin oxidoreductase C-terminal" evidence="6">
    <location>
        <begin position="356"/>
        <end position="402"/>
    </location>
</feature>
<organism evidence="7 8">
    <name type="scientific">Streptomyces fuscus</name>
    <dbReference type="NCBI Taxonomy" id="3048495"/>
    <lineage>
        <taxon>Bacteria</taxon>
        <taxon>Bacillati</taxon>
        <taxon>Actinomycetota</taxon>
        <taxon>Actinomycetes</taxon>
        <taxon>Kitasatosporales</taxon>
        <taxon>Streptomycetaceae</taxon>
        <taxon>Streptomyces</taxon>
    </lineage>
</organism>
<evidence type="ECO:0000259" key="6">
    <source>
        <dbReference type="Pfam" id="PF18267"/>
    </source>
</evidence>
<feature type="domain" description="FAD/NAD(P)-binding" evidence="5">
    <location>
        <begin position="6"/>
        <end position="323"/>
    </location>
</feature>
<protein>
    <submittedName>
        <fullName evidence="7">FAD-dependent oxidoreductase</fullName>
    </submittedName>
</protein>
<evidence type="ECO:0000313" key="8">
    <source>
        <dbReference type="Proteomes" id="UP001241926"/>
    </source>
</evidence>